<dbReference type="Proteomes" id="UP001519295">
    <property type="component" value="Unassembled WGS sequence"/>
</dbReference>
<evidence type="ECO:0000256" key="1">
    <source>
        <dbReference type="SAM" id="Phobius"/>
    </source>
</evidence>
<keyword evidence="1" id="KW-0812">Transmembrane</keyword>
<name>A0ABS4W0F3_9PSEU</name>
<keyword evidence="1" id="KW-0472">Membrane</keyword>
<feature type="transmembrane region" description="Helical" evidence="1">
    <location>
        <begin position="20"/>
        <end position="39"/>
    </location>
</feature>
<keyword evidence="3" id="KW-1185">Reference proteome</keyword>
<evidence type="ECO:0000313" key="2">
    <source>
        <dbReference type="EMBL" id="MBP2369687.1"/>
    </source>
</evidence>
<comment type="caution">
    <text evidence="2">The sequence shown here is derived from an EMBL/GenBank/DDBJ whole genome shotgun (WGS) entry which is preliminary data.</text>
</comment>
<evidence type="ECO:0000313" key="3">
    <source>
        <dbReference type="Proteomes" id="UP001519295"/>
    </source>
</evidence>
<keyword evidence="1" id="KW-1133">Transmembrane helix</keyword>
<gene>
    <name evidence="2" type="ORF">JOF36_005383</name>
</gene>
<feature type="transmembrane region" description="Helical" evidence="1">
    <location>
        <begin position="45"/>
        <end position="67"/>
    </location>
</feature>
<proteinExistence type="predicted"/>
<organism evidence="2 3">
    <name type="scientific">Pseudonocardia parietis</name>
    <dbReference type="NCBI Taxonomy" id="570936"/>
    <lineage>
        <taxon>Bacteria</taxon>
        <taxon>Bacillati</taxon>
        <taxon>Actinomycetota</taxon>
        <taxon>Actinomycetes</taxon>
        <taxon>Pseudonocardiales</taxon>
        <taxon>Pseudonocardiaceae</taxon>
        <taxon>Pseudonocardia</taxon>
    </lineage>
</organism>
<accession>A0ABS4W0F3</accession>
<sequence>MEPAHRGYAAAWVAQQRRSFVASGPLVAVVWGQVMLTAGRGDAPVWLRFMFAAAVVFTVIVAGSAVLQLRRERAVRPYLSDPRRS</sequence>
<protein>
    <submittedName>
        <fullName evidence="2">Uncharacterized protein</fullName>
    </submittedName>
</protein>
<reference evidence="2 3" key="1">
    <citation type="submission" date="2021-03" db="EMBL/GenBank/DDBJ databases">
        <title>Sequencing the genomes of 1000 actinobacteria strains.</title>
        <authorList>
            <person name="Klenk H.-P."/>
        </authorList>
    </citation>
    <scope>NUCLEOTIDE SEQUENCE [LARGE SCALE GENOMIC DNA]</scope>
    <source>
        <strain evidence="2 3">DSM 45256</strain>
    </source>
</reference>
<dbReference type="RefSeq" id="WP_210032054.1">
    <property type="nucleotide sequence ID" value="NZ_JAGINU010000001.1"/>
</dbReference>
<dbReference type="EMBL" id="JAGINU010000001">
    <property type="protein sequence ID" value="MBP2369687.1"/>
    <property type="molecule type" value="Genomic_DNA"/>
</dbReference>